<keyword evidence="3" id="KW-1185">Reference proteome</keyword>
<protein>
    <recommendedName>
        <fullName evidence="1">Heterokaryon incompatibility domain-containing protein</fullName>
    </recommendedName>
</protein>
<dbReference type="OrthoDB" id="1262810at2759"/>
<dbReference type="InterPro" id="IPR010730">
    <property type="entry name" value="HET"/>
</dbReference>
<dbReference type="InterPro" id="IPR036890">
    <property type="entry name" value="HATPase_C_sf"/>
</dbReference>
<dbReference type="GeneID" id="54580217"/>
<dbReference type="EMBL" id="ML987196">
    <property type="protein sequence ID" value="KAF2248346.1"/>
    <property type="molecule type" value="Genomic_DNA"/>
</dbReference>
<reference evidence="2" key="1">
    <citation type="journal article" date="2020" name="Stud. Mycol.">
        <title>101 Dothideomycetes genomes: a test case for predicting lifestyles and emergence of pathogens.</title>
        <authorList>
            <person name="Haridas S."/>
            <person name="Albert R."/>
            <person name="Binder M."/>
            <person name="Bloem J."/>
            <person name="Labutti K."/>
            <person name="Salamov A."/>
            <person name="Andreopoulos B."/>
            <person name="Baker S."/>
            <person name="Barry K."/>
            <person name="Bills G."/>
            <person name="Bluhm B."/>
            <person name="Cannon C."/>
            <person name="Castanera R."/>
            <person name="Culley D."/>
            <person name="Daum C."/>
            <person name="Ezra D."/>
            <person name="Gonzalez J."/>
            <person name="Henrissat B."/>
            <person name="Kuo A."/>
            <person name="Liang C."/>
            <person name="Lipzen A."/>
            <person name="Lutzoni F."/>
            <person name="Magnuson J."/>
            <person name="Mondo S."/>
            <person name="Nolan M."/>
            <person name="Ohm R."/>
            <person name="Pangilinan J."/>
            <person name="Park H.-J."/>
            <person name="Ramirez L."/>
            <person name="Alfaro M."/>
            <person name="Sun H."/>
            <person name="Tritt A."/>
            <person name="Yoshinaga Y."/>
            <person name="Zwiers L.-H."/>
            <person name="Turgeon B."/>
            <person name="Goodwin S."/>
            <person name="Spatafora J."/>
            <person name="Crous P."/>
            <person name="Grigoriev I."/>
        </authorList>
    </citation>
    <scope>NUCLEOTIDE SEQUENCE</scope>
    <source>
        <strain evidence="2">CBS 122368</strain>
    </source>
</reference>
<dbReference type="Pfam" id="PF26639">
    <property type="entry name" value="Het-6_barrel"/>
    <property type="match status" value="1"/>
</dbReference>
<dbReference type="Gene3D" id="3.30.565.10">
    <property type="entry name" value="Histidine kinase-like ATPase, C-terminal domain"/>
    <property type="match status" value="1"/>
</dbReference>
<dbReference type="PANTHER" id="PTHR24148">
    <property type="entry name" value="ANKYRIN REPEAT DOMAIN-CONTAINING PROTEIN 39 HOMOLOG-RELATED"/>
    <property type="match status" value="1"/>
</dbReference>
<dbReference type="PANTHER" id="PTHR24148:SF73">
    <property type="entry name" value="HET DOMAIN PROTEIN (AFU_ORTHOLOGUE AFUA_8G01020)"/>
    <property type="match status" value="1"/>
</dbReference>
<dbReference type="NCBIfam" id="NF047352">
    <property type="entry name" value="P_loop_sacsin"/>
    <property type="match status" value="1"/>
</dbReference>
<dbReference type="Proteomes" id="UP000800094">
    <property type="component" value="Unassembled WGS sequence"/>
</dbReference>
<evidence type="ECO:0000259" key="1">
    <source>
        <dbReference type="Pfam" id="PF06985"/>
    </source>
</evidence>
<gene>
    <name evidence="2" type="ORF">BU26DRAFT_506068</name>
</gene>
<proteinExistence type="predicted"/>
<dbReference type="SUPFAM" id="SSF55874">
    <property type="entry name" value="ATPase domain of HSP90 chaperone/DNA topoisomerase II/histidine kinase"/>
    <property type="match status" value="1"/>
</dbReference>
<sequence length="1922" mass="217139">MASQQDARLLINTIRQETSLDGTLGQSTIASVIRNALKILSEQMYDKSTHFLLELLQNADDNAYACATPTLNFSYRPGSLRVDCNEVGFSEQNVRAICTIGESTKTGLNRSTGYIGEKGIGFKSVFKVADVVWISSRHFRFKFDRRQDMGMITPQWERFPEPTRPGYTSLYMNLAAEYNEEELVKDIVSFDPTLLLFLRRIRKLNFLSRTDTVDSGNTMVTLSHGSSCQRYLIVRYIATHTTPEVKRPGCVESEVLLAFPTTRRTEDSTSTTLDVYAFLPIRAYGFQSISEINAGPLKYDWPRFVLTGEISPVFDPVREHILQGLAEKRILESWGREMAVPSALLYVPPKFLDEKGIPFTLRPTTARQYLSPFYSSSDSEALGLIGILFFPMKEKGPHIPEGISIDIIEPSAVVHSDRYDLLRRMGARDCDARDVCGQIAKLHSGDNFDALRLRRSELIAQLSGISKKMDTSFEFIHDDYLHVPATEKAAWISWLKKTCGISDIPRLVEPGTLLLSNDFRILLAACQSRDILFLLRENWSYYSQWLENDAGASPIAHGRKLPEQVAKMRPLEGLKSQQVRCCNRFFALEKTILPMLDPMLDNKAWSPTIELYDPLNTGWKILCHLGVAVERNAQYYIRCLEALRGSHADATTLTHIYTQLSVRDAQEGDFIRAALMKTPLIYVSSTFHSSALPSWNTASECIAKGLRPDLDYPACRYFFRCLLMWHSGELDRLLAQLSYLDQSTSFSDISRLFRDISTAIQGVSRIRTFRLPDNLYRSPIFPITKNGSQGEFEFLAALVDPLGLPNPWFIADRDHLRVSFQGKLSLLAFNTEELESMEHFFGTIRYGRSEVVNSSQDGRQSARSRRLIPKAHPTRHQLSKQLANLVVCVAAEIAQSYTVKVEGNDVVGTVERGDVALSCMDGMLRIFMTEESVSCECPPYELMDLMARHCSIGPHTKHRLLVSLALSDDNIHRIQTTFRKEGVKLNLPPPDDNSLRPEVQAKRYAGASGDIPSIPSPFGYTQRAPVDAGNARYIPSENERADRICLLTTEEITQHEQGRLPGKAQYEKPSTLLLFSTTRRTDASFLQDMLQSWPAVANVDGNAYYLGELMMSQYFQQHIGTKYNPNLHWTSRLRARAGHDAFDDRDSCASFTFAEHAISARITELLAMCGEADAISGCFDHPVYHFDIAVMLNEDSTSFHLNIAQLDRMRKFQYDDRELAPKNVLILAIIRNLYSGLRYEFYVNPWALYTADYWSLHGLFPFEVRFNTSTQGPMPGHDHANLGSQNNRALAAYERSNPLVVGNSYIRLPSASSCAPTHTSHRAGLSAQPLQAGSTIVGMSKLGRFHKLRYERLPEGNIRLLQLLPGLEHEPLRGVVYHVPMECPGFYRALSYVWGNISRTERLWTPAGVLSITQNLKLALQSLRSKHDPLTLWVDSVCIDQDDLSGSEKAMQIRLLPRIFQQAISVLAFLGNHSESQSAIETLMQIRAKGAVKTWPRGLPPVPTSWSARTVPTPSDPAWEVVMKFFENPWFRRAWVVQEVVLAASIRIICGKWVVDWNDLLSATETVDREYHSNVSGTSSRVYPWEFCLELARHREWEARQTRWALVNLLDSFRYLEATYTRDRFFALLGFASDGADQRFEPDYTSPLEVVIKRYAAVFIEQGKVLQLLYRAGLGSHPSRFPSWIPNWTVLKTPSIYEASLRGKRFCASWIDEPGAEHDSRTDELSIRGYRLSSVDEVATASNVPDEWYEYFAQIDTMVESLTIGNLRSQETHNDMMWKIPIAGVLYTKNAGDENVDLRASYNAFRFELFLAQIKKRKNQEGQGKSGPTWGNGLNYTIALQENVYGWKFFTTGGGLAGLAPPSTAARDLIYVFNGGGVPFVLRRSETRAGAYCLLGECYVYGLMNGEGAEMSLADEESIRLH</sequence>
<name>A0A6A6ID45_9PLEO</name>
<dbReference type="Pfam" id="PF06985">
    <property type="entry name" value="HET"/>
    <property type="match status" value="1"/>
</dbReference>
<dbReference type="RefSeq" id="XP_033683350.1">
    <property type="nucleotide sequence ID" value="XM_033826887.1"/>
</dbReference>
<feature type="domain" description="Heterokaryon incompatibility" evidence="1">
    <location>
        <begin position="1387"/>
        <end position="1539"/>
    </location>
</feature>
<organism evidence="2 3">
    <name type="scientific">Trematosphaeria pertusa</name>
    <dbReference type="NCBI Taxonomy" id="390896"/>
    <lineage>
        <taxon>Eukaryota</taxon>
        <taxon>Fungi</taxon>
        <taxon>Dikarya</taxon>
        <taxon>Ascomycota</taxon>
        <taxon>Pezizomycotina</taxon>
        <taxon>Dothideomycetes</taxon>
        <taxon>Pleosporomycetidae</taxon>
        <taxon>Pleosporales</taxon>
        <taxon>Massarineae</taxon>
        <taxon>Trematosphaeriaceae</taxon>
        <taxon>Trematosphaeria</taxon>
    </lineage>
</organism>
<evidence type="ECO:0000313" key="3">
    <source>
        <dbReference type="Proteomes" id="UP000800094"/>
    </source>
</evidence>
<accession>A0A6A6ID45</accession>
<evidence type="ECO:0000313" key="2">
    <source>
        <dbReference type="EMBL" id="KAF2248346.1"/>
    </source>
</evidence>
<dbReference type="InterPro" id="IPR052895">
    <property type="entry name" value="HetReg/Transcr_Mod"/>
</dbReference>